<reference evidence="1 2" key="1">
    <citation type="journal article" date="2014" name="J. Microbiol.">
        <title>Diaminobutyricibacter tongyongensis gen. nov., sp. nov. and Homoserinibacter gongjuensis gen. nov., sp. nov. belong to the family Microbacteriaceae.</title>
        <authorList>
            <person name="Kim S.J."/>
            <person name="Ahn J.H."/>
            <person name="Weon H.Y."/>
            <person name="Hamada M."/>
            <person name="Suzuki K."/>
            <person name="Kwon S.W."/>
        </authorList>
    </citation>
    <scope>NUCLEOTIDE SEQUENCE [LARGE SCALE GENOMIC DNA]</scope>
    <source>
        <strain evidence="1 2">NBRC 108724</strain>
    </source>
</reference>
<dbReference type="InterPro" id="IPR036514">
    <property type="entry name" value="SGNH_hydro_sf"/>
</dbReference>
<dbReference type="Proteomes" id="UP000474967">
    <property type="component" value="Unassembled WGS sequence"/>
</dbReference>
<evidence type="ECO:0000313" key="1">
    <source>
        <dbReference type="EMBL" id="NEN04955.1"/>
    </source>
</evidence>
<dbReference type="Gene3D" id="3.40.50.1110">
    <property type="entry name" value="SGNH hydrolase"/>
    <property type="match status" value="1"/>
</dbReference>
<accession>A0A6L9XUL5</accession>
<dbReference type="RefSeq" id="WP_163288035.1">
    <property type="nucleotide sequence ID" value="NZ_JAAGWY010000001.1"/>
</dbReference>
<organism evidence="1 2">
    <name type="scientific">Leifsonia tongyongensis</name>
    <dbReference type="NCBI Taxonomy" id="1268043"/>
    <lineage>
        <taxon>Bacteria</taxon>
        <taxon>Bacillati</taxon>
        <taxon>Actinomycetota</taxon>
        <taxon>Actinomycetes</taxon>
        <taxon>Micrococcales</taxon>
        <taxon>Microbacteriaceae</taxon>
        <taxon>Leifsonia</taxon>
    </lineage>
</organism>
<sequence length="402" mass="45226">MGSTAAEVAFFTDATLERAEIDRFLDPQAPSWAQFDSALGYLPHDSLVPDNIDGALSEYRYGEFGERLQVNHADRPTRINTYGDSFTQCHQVSDGETWQEVLAAHIGEPIRNFGVGGFGVYQAVERMRRAEASAAAAPYIVLNIYLDDHYRNVDAYRLLRLGRWWRDYDRSLTTSMFHANPWRHVRIDPATAALVPQENICPTPDSLYNLCDTDFLIDAFGHDFVAQKLIADQSGDYRYLAEHEDLARALSIDFRPDTAPRETAHALWEGAAFRATELILASLKGELQAAGKRLLVALTYPAEEVARYISTGVRTDQSFVEALTQLGIPVIDALQLHADDYRDFALSPDAYTDRFWAGHYTPLGNAHFAFMIKRRLVEWVDPAPPAYDEEQASFARQAGRLA</sequence>
<dbReference type="SUPFAM" id="SSF52266">
    <property type="entry name" value="SGNH hydrolase"/>
    <property type="match status" value="1"/>
</dbReference>
<gene>
    <name evidence="1" type="ORF">G3T36_03635</name>
</gene>
<dbReference type="EMBL" id="JAAGWY010000001">
    <property type="protein sequence ID" value="NEN04955.1"/>
    <property type="molecule type" value="Genomic_DNA"/>
</dbReference>
<protein>
    <recommendedName>
        <fullName evidence="3">SGNH/GDSL hydrolase family protein</fullName>
    </recommendedName>
</protein>
<evidence type="ECO:0000313" key="2">
    <source>
        <dbReference type="Proteomes" id="UP000474967"/>
    </source>
</evidence>
<comment type="caution">
    <text evidence="1">The sequence shown here is derived from an EMBL/GenBank/DDBJ whole genome shotgun (WGS) entry which is preliminary data.</text>
</comment>
<keyword evidence="2" id="KW-1185">Reference proteome</keyword>
<evidence type="ECO:0008006" key="3">
    <source>
        <dbReference type="Google" id="ProtNLM"/>
    </source>
</evidence>
<proteinExistence type="predicted"/>
<name>A0A6L9XUL5_9MICO</name>
<dbReference type="AlphaFoldDB" id="A0A6L9XUL5"/>